<dbReference type="Proteomes" id="UP001333818">
    <property type="component" value="Unassembled WGS sequence"/>
</dbReference>
<name>A0AAW9Q5V6_9CYAN</name>
<dbReference type="InterPro" id="IPR021751">
    <property type="entry name" value="DUF3318"/>
</dbReference>
<accession>A0AAW9Q5V6</accession>
<evidence type="ECO:0000313" key="1">
    <source>
        <dbReference type="EMBL" id="MEE3718321.1"/>
    </source>
</evidence>
<dbReference type="Pfam" id="PF11780">
    <property type="entry name" value="DUF3318"/>
    <property type="match status" value="1"/>
</dbReference>
<protein>
    <submittedName>
        <fullName evidence="1">DUF3318 domain-containing protein</fullName>
    </submittedName>
</protein>
<keyword evidence="2" id="KW-1185">Reference proteome</keyword>
<gene>
    <name evidence="1" type="ORF">V2H45_16395</name>
</gene>
<sequence length="200" mass="22032">MNSSQEILRLQDLLPASWRMKTTIKAKTDQQSVIASTPLLPWASIVQVSINFRIWSQLSEANRDLLLLREVGWRQESKWLKIGVYQSLALLSIGGGVVELVQGDVTGIAIALLLGTVAVNQVWRKNQGSQIQIDADLEALRAAQRRGYTEESAARALLEAIPAAAKLEGRYIPEFIELLRCQNLRAIAGLSSVTVPSNSE</sequence>
<dbReference type="EMBL" id="JAZBJZ010000072">
    <property type="protein sequence ID" value="MEE3718321.1"/>
    <property type="molecule type" value="Genomic_DNA"/>
</dbReference>
<organism evidence="1 2">
    <name type="scientific">Tumidithrix elongata BACA0141</name>
    <dbReference type="NCBI Taxonomy" id="2716417"/>
    <lineage>
        <taxon>Bacteria</taxon>
        <taxon>Bacillati</taxon>
        <taxon>Cyanobacteriota</taxon>
        <taxon>Cyanophyceae</taxon>
        <taxon>Pseudanabaenales</taxon>
        <taxon>Pseudanabaenaceae</taxon>
        <taxon>Tumidithrix</taxon>
        <taxon>Tumidithrix elongata</taxon>
    </lineage>
</organism>
<evidence type="ECO:0000313" key="2">
    <source>
        <dbReference type="Proteomes" id="UP001333818"/>
    </source>
</evidence>
<reference evidence="1" key="1">
    <citation type="submission" date="2024-01" db="EMBL/GenBank/DDBJ databases">
        <title>Bank of Algae and Cyanobacteria of the Azores (BACA) strain genomes.</title>
        <authorList>
            <person name="Luz R."/>
            <person name="Cordeiro R."/>
            <person name="Fonseca A."/>
            <person name="Goncalves V."/>
        </authorList>
    </citation>
    <scope>NUCLEOTIDE SEQUENCE</scope>
    <source>
        <strain evidence="1">BACA0141</strain>
    </source>
</reference>
<dbReference type="RefSeq" id="WP_330484754.1">
    <property type="nucleotide sequence ID" value="NZ_JAZBJZ010000072.1"/>
</dbReference>
<dbReference type="AlphaFoldDB" id="A0AAW9Q5V6"/>
<comment type="caution">
    <text evidence="1">The sequence shown here is derived from an EMBL/GenBank/DDBJ whole genome shotgun (WGS) entry which is preliminary data.</text>
</comment>
<proteinExistence type="predicted"/>